<comment type="catalytic activity">
    <reaction evidence="12">
        <text>tetradecanoyl-CoA + oxidized [electron-transfer flavoprotein] + H(+) = (2E)-tetradecenoyl-CoA + reduced [electron-transfer flavoprotein]</text>
        <dbReference type="Rhea" id="RHEA:47316"/>
        <dbReference type="Rhea" id="RHEA-COMP:10685"/>
        <dbReference type="Rhea" id="RHEA-COMP:10686"/>
        <dbReference type="ChEBI" id="CHEBI:15378"/>
        <dbReference type="ChEBI" id="CHEBI:57385"/>
        <dbReference type="ChEBI" id="CHEBI:57692"/>
        <dbReference type="ChEBI" id="CHEBI:58307"/>
        <dbReference type="ChEBI" id="CHEBI:61405"/>
    </reaction>
    <physiologicalReaction direction="left-to-right" evidence="12">
        <dbReference type="Rhea" id="RHEA:47317"/>
    </physiologicalReaction>
</comment>
<dbReference type="PROSITE" id="PS00072">
    <property type="entry name" value="ACYL_COA_DH_1"/>
    <property type="match status" value="1"/>
</dbReference>
<dbReference type="InterPro" id="IPR006089">
    <property type="entry name" value="Acyl-CoA_DH_CS"/>
</dbReference>
<dbReference type="SUPFAM" id="SSF47203">
    <property type="entry name" value="Acyl-CoA dehydrogenase C-terminal domain-like"/>
    <property type="match status" value="1"/>
</dbReference>
<keyword evidence="9 15" id="KW-0560">Oxidoreductase</keyword>
<protein>
    <submittedName>
        <fullName evidence="20">Acyl-CoA dehydrogenase</fullName>
    </submittedName>
</protein>
<evidence type="ECO:0000256" key="6">
    <source>
        <dbReference type="ARBA" id="ARBA00022827"/>
    </source>
</evidence>
<dbReference type="AlphaFoldDB" id="A0A833JCN1"/>
<evidence type="ECO:0000256" key="3">
    <source>
        <dbReference type="ARBA" id="ARBA00009347"/>
    </source>
</evidence>
<evidence type="ECO:0000256" key="2">
    <source>
        <dbReference type="ARBA" id="ARBA00004170"/>
    </source>
</evidence>
<sequence length="587" mass="65003">MSGNAKFSFMKSIFNGHISEKSLHHYPFFNTNRENDYTLMANSINDWMKQNVDSLKFDQEKKLPKEIIQGMKEMGLFGLIIPEAFGGSEFTQTFYTRTLELLNKHDASVTLTAGAHSSIGLKGLYLYGNEKQKAKYMPKLATGEMIASFALTEPTAGSDAAGIKTRVVKSDDHYILNGSKLWITNGGFADFFTVFAKEEVNGEDKITAFIVTRDMGGVSHGSEELKLGIKASSTVEVFFKDVKVPAENILGKSGDGFKIAMGILNQGRLGLAGGALGAMKSVMDECITYTKNRKAFGHSISDFGLIQNMLSEMAMHIYASESVTFFSTNLVDSGDTDYSIEAAICKVFVTEAGWATINTAMQIHGGNGYMVEYGIERKLRDGRIGLIFEGTNEILRLFIAMTGLKEPASQYQRLGKELQSLQNIKSVDFLNNAIEKIGFLSEFAFSEVKKSVLTEKLEGFHPALEKECERLSTATHALTTSASKLIRTYGHKLVDEQQQLARLADIAIDTYVISSVLSRINSVLEKHGGPEKNETELTMAKLIIRNAKARINQNIYNLKANHDDDIKNIAKKLIDTEKYPYAIDNVK</sequence>
<keyword evidence="10" id="KW-0472">Membrane</keyword>
<comment type="catalytic activity">
    <reaction evidence="14">
        <text>octadecanoyl-CoA + oxidized [electron-transfer flavoprotein] + H(+) = (2E)-octadecenoyl-CoA + reduced [electron-transfer flavoprotein]</text>
        <dbReference type="Rhea" id="RHEA:47240"/>
        <dbReference type="Rhea" id="RHEA-COMP:10685"/>
        <dbReference type="Rhea" id="RHEA-COMP:10686"/>
        <dbReference type="ChEBI" id="CHEBI:15378"/>
        <dbReference type="ChEBI" id="CHEBI:57394"/>
        <dbReference type="ChEBI" id="CHEBI:57692"/>
        <dbReference type="ChEBI" id="CHEBI:58307"/>
        <dbReference type="ChEBI" id="CHEBI:71412"/>
    </reaction>
    <physiologicalReaction direction="left-to-right" evidence="14">
        <dbReference type="Rhea" id="RHEA:47241"/>
    </physiologicalReaction>
</comment>
<evidence type="ECO:0000256" key="9">
    <source>
        <dbReference type="ARBA" id="ARBA00023002"/>
    </source>
</evidence>
<dbReference type="RefSeq" id="WP_152212748.1">
    <property type="nucleotide sequence ID" value="NZ_WFLN01000006.1"/>
</dbReference>
<dbReference type="InterPro" id="IPR009100">
    <property type="entry name" value="AcylCoA_DH/oxidase_NM_dom_sf"/>
</dbReference>
<gene>
    <name evidence="20" type="ORF">GCL57_07555</name>
</gene>
<dbReference type="FunFam" id="1.10.540.10:FF:000001">
    <property type="entry name" value="Very long-chain-specific acyl-CoA dehydrogenase, mitochondrial"/>
    <property type="match status" value="1"/>
</dbReference>
<dbReference type="InterPro" id="IPR009075">
    <property type="entry name" value="AcylCo_DH/oxidase_C"/>
</dbReference>
<dbReference type="Gene3D" id="2.40.110.10">
    <property type="entry name" value="Butyryl-CoA Dehydrogenase, subunit A, domain 2"/>
    <property type="match status" value="1"/>
</dbReference>
<evidence type="ECO:0000259" key="16">
    <source>
        <dbReference type="Pfam" id="PF00441"/>
    </source>
</evidence>
<evidence type="ECO:0000259" key="19">
    <source>
        <dbReference type="Pfam" id="PF21343"/>
    </source>
</evidence>
<keyword evidence="8" id="KW-0007">Acetylation</keyword>
<proteinExistence type="inferred from homology"/>
<evidence type="ECO:0000256" key="4">
    <source>
        <dbReference type="ARBA" id="ARBA00022553"/>
    </source>
</evidence>
<dbReference type="Gene3D" id="1.20.140.10">
    <property type="entry name" value="Butyryl-CoA Dehydrogenase, subunit A, domain 3"/>
    <property type="match status" value="2"/>
</dbReference>
<dbReference type="Pfam" id="PF02771">
    <property type="entry name" value="Acyl-CoA_dh_N"/>
    <property type="match status" value="1"/>
</dbReference>
<evidence type="ECO:0000256" key="15">
    <source>
        <dbReference type="RuleBase" id="RU362125"/>
    </source>
</evidence>
<name>A0A833JCN1_9BACT</name>
<dbReference type="PANTHER" id="PTHR43884:SF9">
    <property type="entry name" value="COMPLEX I ASSEMBLY FACTOR ACAD9, MITOCHONDRIAL"/>
    <property type="match status" value="1"/>
</dbReference>
<comment type="cofactor">
    <cofactor evidence="1 15">
        <name>FAD</name>
        <dbReference type="ChEBI" id="CHEBI:57692"/>
    </cofactor>
</comment>
<dbReference type="InterPro" id="IPR036250">
    <property type="entry name" value="AcylCo_DH-like_C"/>
</dbReference>
<comment type="caution">
    <text evidence="20">The sequence shown here is derived from an EMBL/GenBank/DDBJ whole genome shotgun (WGS) entry which is preliminary data.</text>
</comment>
<dbReference type="FunFam" id="1.20.140.10:FF:000008">
    <property type="entry name" value="acyl-CoA dehydrogenase family member 9, mitochondrial"/>
    <property type="match status" value="1"/>
</dbReference>
<comment type="catalytic activity">
    <reaction evidence="11">
        <text>oxidized [electron-transfer flavoprotein] + hexadecanoyl-CoA + H(+) = (2E)-hexadecenoyl-CoA + reduced [electron-transfer flavoprotein]</text>
        <dbReference type="Rhea" id="RHEA:43448"/>
        <dbReference type="Rhea" id="RHEA-COMP:10685"/>
        <dbReference type="Rhea" id="RHEA-COMP:10686"/>
        <dbReference type="ChEBI" id="CHEBI:15378"/>
        <dbReference type="ChEBI" id="CHEBI:57379"/>
        <dbReference type="ChEBI" id="CHEBI:57692"/>
        <dbReference type="ChEBI" id="CHEBI:58307"/>
        <dbReference type="ChEBI" id="CHEBI:61526"/>
    </reaction>
    <physiologicalReaction direction="left-to-right" evidence="11">
        <dbReference type="Rhea" id="RHEA:43449"/>
    </physiologicalReaction>
</comment>
<evidence type="ECO:0000259" key="18">
    <source>
        <dbReference type="Pfam" id="PF02771"/>
    </source>
</evidence>
<keyword evidence="4" id="KW-0597">Phosphoprotein</keyword>
<keyword evidence="21" id="KW-1185">Reference proteome</keyword>
<dbReference type="InterPro" id="IPR049448">
    <property type="entry name" value="ACAD9/ACADV-like_C"/>
</dbReference>
<dbReference type="GO" id="GO:0050660">
    <property type="term" value="F:flavin adenine dinucleotide binding"/>
    <property type="evidence" value="ECO:0007669"/>
    <property type="project" value="InterPro"/>
</dbReference>
<dbReference type="Pfam" id="PF02770">
    <property type="entry name" value="Acyl-CoA_dh_M"/>
    <property type="match status" value="1"/>
</dbReference>
<keyword evidence="5 15" id="KW-0285">Flavoprotein</keyword>
<organism evidence="20 21">
    <name type="scientific">Fluviispira multicolorata</name>
    <dbReference type="NCBI Taxonomy" id="2654512"/>
    <lineage>
        <taxon>Bacteria</taxon>
        <taxon>Pseudomonadati</taxon>
        <taxon>Bdellovibrionota</taxon>
        <taxon>Oligoflexia</taxon>
        <taxon>Silvanigrellales</taxon>
        <taxon>Silvanigrellaceae</taxon>
        <taxon>Fluviispira</taxon>
    </lineage>
</organism>
<evidence type="ECO:0000256" key="13">
    <source>
        <dbReference type="ARBA" id="ARBA00049140"/>
    </source>
</evidence>
<feature type="domain" description="Acyl-CoA dehydrogenase/oxidase C-terminal" evidence="16">
    <location>
        <begin position="254"/>
        <end position="402"/>
    </location>
</feature>
<evidence type="ECO:0000256" key="14">
    <source>
        <dbReference type="ARBA" id="ARBA00049224"/>
    </source>
</evidence>
<evidence type="ECO:0000256" key="11">
    <source>
        <dbReference type="ARBA" id="ARBA00047916"/>
    </source>
</evidence>
<dbReference type="InterPro" id="IPR013786">
    <property type="entry name" value="AcylCoA_DH/ox_N"/>
</dbReference>
<feature type="domain" description="Acyl-CoA oxidase/dehydrogenase middle" evidence="17">
    <location>
        <begin position="148"/>
        <end position="242"/>
    </location>
</feature>
<evidence type="ECO:0000256" key="5">
    <source>
        <dbReference type="ARBA" id="ARBA00022630"/>
    </source>
</evidence>
<accession>A0A833JCN1</accession>
<evidence type="ECO:0000256" key="12">
    <source>
        <dbReference type="ARBA" id="ARBA00049038"/>
    </source>
</evidence>
<dbReference type="GO" id="GO:0006631">
    <property type="term" value="P:fatty acid metabolic process"/>
    <property type="evidence" value="ECO:0007669"/>
    <property type="project" value="UniProtKB-ARBA"/>
</dbReference>
<evidence type="ECO:0000256" key="10">
    <source>
        <dbReference type="ARBA" id="ARBA00023136"/>
    </source>
</evidence>
<dbReference type="GO" id="GO:0003995">
    <property type="term" value="F:acyl-CoA dehydrogenase activity"/>
    <property type="evidence" value="ECO:0007669"/>
    <property type="project" value="InterPro"/>
</dbReference>
<dbReference type="PROSITE" id="PS00073">
    <property type="entry name" value="ACYL_COA_DH_2"/>
    <property type="match status" value="1"/>
</dbReference>
<evidence type="ECO:0000313" key="20">
    <source>
        <dbReference type="EMBL" id="KAB8030821.1"/>
    </source>
</evidence>
<comment type="catalytic activity">
    <reaction evidence="13">
        <text>eicosanoyl-CoA + oxidized [electron-transfer flavoprotein] + H(+) = (2E)-eicosenoyl-CoA + reduced [electron-transfer flavoprotein]</text>
        <dbReference type="Rhea" id="RHEA:47236"/>
        <dbReference type="Rhea" id="RHEA-COMP:10685"/>
        <dbReference type="Rhea" id="RHEA-COMP:10686"/>
        <dbReference type="ChEBI" id="CHEBI:15378"/>
        <dbReference type="ChEBI" id="CHEBI:57380"/>
        <dbReference type="ChEBI" id="CHEBI:57692"/>
        <dbReference type="ChEBI" id="CHEBI:58307"/>
        <dbReference type="ChEBI" id="CHEBI:74691"/>
    </reaction>
    <physiologicalReaction direction="left-to-right" evidence="13">
        <dbReference type="Rhea" id="RHEA:47237"/>
    </physiologicalReaction>
</comment>
<dbReference type="Pfam" id="PF21343">
    <property type="entry name" value="ACAD9-ACADV_C"/>
    <property type="match status" value="1"/>
</dbReference>
<dbReference type="InterPro" id="IPR037069">
    <property type="entry name" value="AcylCoA_DH/ox_N_sf"/>
</dbReference>
<evidence type="ECO:0000256" key="7">
    <source>
        <dbReference type="ARBA" id="ARBA00022946"/>
    </source>
</evidence>
<dbReference type="InterPro" id="IPR046373">
    <property type="entry name" value="Acyl-CoA_Oxase/DH_mid-dom_sf"/>
</dbReference>
<dbReference type="Proteomes" id="UP000442694">
    <property type="component" value="Unassembled WGS sequence"/>
</dbReference>
<dbReference type="InterPro" id="IPR006091">
    <property type="entry name" value="Acyl-CoA_Oxase/DH_mid-dom"/>
</dbReference>
<dbReference type="GO" id="GO:0016020">
    <property type="term" value="C:membrane"/>
    <property type="evidence" value="ECO:0007669"/>
    <property type="project" value="UniProtKB-SubCell"/>
</dbReference>
<dbReference type="SUPFAM" id="SSF56645">
    <property type="entry name" value="Acyl-CoA dehydrogenase NM domain-like"/>
    <property type="match status" value="1"/>
</dbReference>
<keyword evidence="7" id="KW-0809">Transit peptide</keyword>
<comment type="subcellular location">
    <subcellularLocation>
        <location evidence="2">Membrane</location>
        <topology evidence="2">Peripheral membrane protein</topology>
    </subcellularLocation>
</comment>
<dbReference type="Pfam" id="PF00441">
    <property type="entry name" value="Acyl-CoA_dh_1"/>
    <property type="match status" value="1"/>
</dbReference>
<evidence type="ECO:0000259" key="17">
    <source>
        <dbReference type="Pfam" id="PF02770"/>
    </source>
</evidence>
<comment type="similarity">
    <text evidence="3 15">Belongs to the acyl-CoA dehydrogenase family.</text>
</comment>
<evidence type="ECO:0000256" key="1">
    <source>
        <dbReference type="ARBA" id="ARBA00001974"/>
    </source>
</evidence>
<dbReference type="EMBL" id="WFLN01000006">
    <property type="protein sequence ID" value="KAB8030821.1"/>
    <property type="molecule type" value="Genomic_DNA"/>
</dbReference>
<keyword evidence="6 15" id="KW-0274">FAD</keyword>
<feature type="domain" description="Acyl-CoA dehydrogenase/oxidase N-terminal" evidence="18">
    <location>
        <begin position="39"/>
        <end position="144"/>
    </location>
</feature>
<dbReference type="Gene3D" id="1.10.540.10">
    <property type="entry name" value="Acyl-CoA dehydrogenase/oxidase, N-terminal domain"/>
    <property type="match status" value="1"/>
</dbReference>
<dbReference type="PANTHER" id="PTHR43884">
    <property type="entry name" value="ACYL-COA DEHYDROGENASE"/>
    <property type="match status" value="1"/>
</dbReference>
<evidence type="ECO:0000313" key="21">
    <source>
        <dbReference type="Proteomes" id="UP000442694"/>
    </source>
</evidence>
<feature type="domain" description="ACAD9/ACADV-like C-terminal" evidence="19">
    <location>
        <begin position="462"/>
        <end position="578"/>
    </location>
</feature>
<reference evidence="20 21" key="1">
    <citation type="submission" date="2019-10" db="EMBL/GenBank/DDBJ databases">
        <title>New genus of Silvanigrellaceae.</title>
        <authorList>
            <person name="Pitt A."/>
            <person name="Hahn M.W."/>
        </authorList>
    </citation>
    <scope>NUCLEOTIDE SEQUENCE [LARGE SCALE GENOMIC DNA]</scope>
    <source>
        <strain evidence="20 21">33A1-SZDP</strain>
    </source>
</reference>
<dbReference type="FunFam" id="2.40.110.10:FF:000006">
    <property type="entry name" value="very long-chain specific acyl-CoA dehydrogenase, mitochondrial"/>
    <property type="match status" value="1"/>
</dbReference>
<evidence type="ECO:0000256" key="8">
    <source>
        <dbReference type="ARBA" id="ARBA00022990"/>
    </source>
</evidence>